<dbReference type="InterPro" id="IPR052746">
    <property type="entry name" value="MlaB_ABC_Transporter"/>
</dbReference>
<accession>E6PM85</accession>
<feature type="domain" description="STAS" evidence="1">
    <location>
        <begin position="14"/>
        <end position="113"/>
    </location>
</feature>
<dbReference type="PROSITE" id="PS50801">
    <property type="entry name" value="STAS"/>
    <property type="match status" value="1"/>
</dbReference>
<dbReference type="InterPro" id="IPR002645">
    <property type="entry name" value="STAS_dom"/>
</dbReference>
<protein>
    <submittedName>
        <fullName evidence="2">Putative Sulfate transporter/antisigma-factor antagonist STAS</fullName>
    </submittedName>
</protein>
<proteinExistence type="predicted"/>
<evidence type="ECO:0000259" key="1">
    <source>
        <dbReference type="PROSITE" id="PS50801"/>
    </source>
</evidence>
<name>E6PM85_9ZZZZ</name>
<organism evidence="2">
    <name type="scientific">mine drainage metagenome</name>
    <dbReference type="NCBI Taxonomy" id="410659"/>
    <lineage>
        <taxon>unclassified sequences</taxon>
        <taxon>metagenomes</taxon>
        <taxon>ecological metagenomes</taxon>
    </lineage>
</organism>
<comment type="caution">
    <text evidence="2">The sequence shown here is derived from an EMBL/GenBank/DDBJ whole genome shotgun (WGS) entry which is preliminary data.</text>
</comment>
<evidence type="ECO:0000313" key="2">
    <source>
        <dbReference type="EMBL" id="CBH96037.1"/>
    </source>
</evidence>
<dbReference type="CDD" id="cd07043">
    <property type="entry name" value="STAS_anti-anti-sigma_factors"/>
    <property type="match status" value="1"/>
</dbReference>
<dbReference type="AlphaFoldDB" id="E6PM85"/>
<reference evidence="2" key="1">
    <citation type="submission" date="2009-10" db="EMBL/GenBank/DDBJ databases">
        <title>Diversity of trophic interactions inside an arsenic-rich microbial ecosystem.</title>
        <authorList>
            <person name="Bertin P.N."/>
            <person name="Heinrich-Salmeron A."/>
            <person name="Pelletier E."/>
            <person name="Goulhen-Chollet F."/>
            <person name="Arsene-Ploetze F."/>
            <person name="Gallien S."/>
            <person name="Calteau A."/>
            <person name="Vallenet D."/>
            <person name="Casiot C."/>
            <person name="Chane-Woon-Ming B."/>
            <person name="Giloteaux L."/>
            <person name="Barakat M."/>
            <person name="Bonnefoy V."/>
            <person name="Bruneel O."/>
            <person name="Chandler M."/>
            <person name="Cleiss J."/>
            <person name="Duran R."/>
            <person name="Elbaz-Poulichet F."/>
            <person name="Fonknechten N."/>
            <person name="Lauga B."/>
            <person name="Mornico D."/>
            <person name="Ortet P."/>
            <person name="Schaeffer C."/>
            <person name="Siguier P."/>
            <person name="Alexander Thil Smith A."/>
            <person name="Van Dorsselaer A."/>
            <person name="Weissenbach J."/>
            <person name="Medigue C."/>
            <person name="Le Paslier D."/>
        </authorList>
    </citation>
    <scope>NUCLEOTIDE SEQUENCE</scope>
</reference>
<dbReference type="PANTHER" id="PTHR35849">
    <property type="entry name" value="BLR2341 PROTEIN"/>
    <property type="match status" value="1"/>
</dbReference>
<sequence length="113" mass="11939">MTTLEQPSGTTGSVHMRGALDIYAASTVRERLVALVQQHPVLELQLSEVDEIDVAGLQLLLAAKQMASNLGHALKLSSHSAAVLDALQLCSLLPYFGDPVVEHGAAKAPKDKA</sequence>
<dbReference type="SUPFAM" id="SSF52091">
    <property type="entry name" value="SpoIIaa-like"/>
    <property type="match status" value="1"/>
</dbReference>
<dbReference type="InterPro" id="IPR036513">
    <property type="entry name" value="STAS_dom_sf"/>
</dbReference>
<dbReference type="Gene3D" id="3.30.750.24">
    <property type="entry name" value="STAS domain"/>
    <property type="match status" value="1"/>
</dbReference>
<dbReference type="EMBL" id="CABM01000017">
    <property type="protein sequence ID" value="CBH96037.1"/>
    <property type="molecule type" value="Genomic_DNA"/>
</dbReference>
<gene>
    <name evidence="2" type="ORF">CARN2_1026</name>
</gene>
<dbReference type="Pfam" id="PF01740">
    <property type="entry name" value="STAS"/>
    <property type="match status" value="1"/>
</dbReference>
<dbReference type="PANTHER" id="PTHR35849:SF2">
    <property type="entry name" value="BLR2341 PROTEIN"/>
    <property type="match status" value="1"/>
</dbReference>